<dbReference type="EMBL" id="KZ303850">
    <property type="protein sequence ID" value="PHZ12094.1"/>
    <property type="molecule type" value="Genomic_DNA"/>
</dbReference>
<accession>A0A2G4STL2</accession>
<sequence>MTTRVHRPLYHQLVSFSKQWILNKRLQFRYPDMTIFTSRGSMMMLLNSLIQPCMFTVITNNVGVTHGLIKLESGANRIMTTSSNEGSSEYCKALSIERFNRLVGFDLVKTETEMKVAEELLFELNPEVTSVKSISDAEKSLAFTMPSALHLNLRSSIPFCFNWVVIESSSVCPGQKEMSW</sequence>
<gene>
    <name evidence="1" type="ORF">RHIMIDRAFT_284008</name>
</gene>
<name>A0A2G4STL2_RHIZD</name>
<dbReference type="RefSeq" id="XP_023465802.1">
    <property type="nucleotide sequence ID" value="XM_023613164.1"/>
</dbReference>
<reference evidence="1 2" key="1">
    <citation type="journal article" date="2016" name="Proc. Natl. Acad. Sci. U.S.A.">
        <title>Lipid metabolic changes in an early divergent fungus govern the establishment of a mutualistic symbiosis with endobacteria.</title>
        <authorList>
            <person name="Lastovetsky O.A."/>
            <person name="Gaspar M.L."/>
            <person name="Mondo S.J."/>
            <person name="LaButti K.M."/>
            <person name="Sandor L."/>
            <person name="Grigoriev I.V."/>
            <person name="Henry S.A."/>
            <person name="Pawlowska T.E."/>
        </authorList>
    </citation>
    <scope>NUCLEOTIDE SEQUENCE [LARGE SCALE GENOMIC DNA]</scope>
    <source>
        <strain evidence="1 2">ATCC 52813</strain>
    </source>
</reference>
<protein>
    <submittedName>
        <fullName evidence="1">Uncharacterized protein</fullName>
    </submittedName>
</protein>
<dbReference type="Proteomes" id="UP000242254">
    <property type="component" value="Unassembled WGS sequence"/>
</dbReference>
<dbReference type="AlphaFoldDB" id="A0A2G4STL2"/>
<keyword evidence="2" id="KW-1185">Reference proteome</keyword>
<evidence type="ECO:0000313" key="1">
    <source>
        <dbReference type="EMBL" id="PHZ12094.1"/>
    </source>
</evidence>
<proteinExistence type="predicted"/>
<evidence type="ECO:0000313" key="2">
    <source>
        <dbReference type="Proteomes" id="UP000242254"/>
    </source>
</evidence>
<dbReference type="GeneID" id="35444153"/>
<organism evidence="1 2">
    <name type="scientific">Rhizopus microsporus ATCC 52813</name>
    <dbReference type="NCBI Taxonomy" id="1340429"/>
    <lineage>
        <taxon>Eukaryota</taxon>
        <taxon>Fungi</taxon>
        <taxon>Fungi incertae sedis</taxon>
        <taxon>Mucoromycota</taxon>
        <taxon>Mucoromycotina</taxon>
        <taxon>Mucoromycetes</taxon>
        <taxon>Mucorales</taxon>
        <taxon>Mucorineae</taxon>
        <taxon>Rhizopodaceae</taxon>
        <taxon>Rhizopus</taxon>
    </lineage>
</organism>